<dbReference type="Proteomes" id="UP000478052">
    <property type="component" value="Unassembled WGS sequence"/>
</dbReference>
<accession>A0A6G0VJR7</accession>
<dbReference type="AlphaFoldDB" id="A0A6G0VJR7"/>
<sequence length="330" mass="37750">MFLLAELYDLELILRFLVFGETRYLDTRRMSQLFPAREVRPGVRRRLRRDKDGFCTFEPSSIGQFRTLRPNELFGNVPVGRFVRQLVVSIFNYLTVDILKCSPEEAAHAWVTLTSRVVSNEAGMGTSNAAGLAFRIRRLVREYGTSEGQSFGRLSVAGTVPAKDVYRAFVNCHCYKLAIIKLLFERRSDFEIVKLLLKGLIEAEFEVVPMSFLVTRSHRAMCDWIFVGDVEKRSTSYGESSNDFYQRRRSYWLDNKRTSKVFNFGSTVHYPVGSRILNKGTAPDIVYRRVPVYTPDVRRSLSVAVTTQANIRREKAMVDIGACAPKNPIV</sequence>
<dbReference type="OrthoDB" id="6644859at2759"/>
<proteinExistence type="predicted"/>
<evidence type="ECO:0000313" key="2">
    <source>
        <dbReference type="Proteomes" id="UP000478052"/>
    </source>
</evidence>
<gene>
    <name evidence="1" type="ORF">FWK35_00034181</name>
</gene>
<name>A0A6G0VJR7_APHCR</name>
<comment type="caution">
    <text evidence="1">The sequence shown here is derived from an EMBL/GenBank/DDBJ whole genome shotgun (WGS) entry which is preliminary data.</text>
</comment>
<protein>
    <submittedName>
        <fullName evidence="1">Uncharacterized protein</fullName>
    </submittedName>
</protein>
<evidence type="ECO:0000313" key="1">
    <source>
        <dbReference type="EMBL" id="KAF0691062.1"/>
    </source>
</evidence>
<dbReference type="EMBL" id="VUJU01016061">
    <property type="protein sequence ID" value="KAF0691062.1"/>
    <property type="molecule type" value="Genomic_DNA"/>
</dbReference>
<feature type="non-terminal residue" evidence="1">
    <location>
        <position position="330"/>
    </location>
</feature>
<keyword evidence="2" id="KW-1185">Reference proteome</keyword>
<organism evidence="1 2">
    <name type="scientific">Aphis craccivora</name>
    <name type="common">Cowpea aphid</name>
    <dbReference type="NCBI Taxonomy" id="307492"/>
    <lineage>
        <taxon>Eukaryota</taxon>
        <taxon>Metazoa</taxon>
        <taxon>Ecdysozoa</taxon>
        <taxon>Arthropoda</taxon>
        <taxon>Hexapoda</taxon>
        <taxon>Insecta</taxon>
        <taxon>Pterygota</taxon>
        <taxon>Neoptera</taxon>
        <taxon>Paraneoptera</taxon>
        <taxon>Hemiptera</taxon>
        <taxon>Sternorrhyncha</taxon>
        <taxon>Aphidomorpha</taxon>
        <taxon>Aphidoidea</taxon>
        <taxon>Aphididae</taxon>
        <taxon>Aphidini</taxon>
        <taxon>Aphis</taxon>
        <taxon>Aphis</taxon>
    </lineage>
</organism>
<reference evidence="1 2" key="1">
    <citation type="submission" date="2019-08" db="EMBL/GenBank/DDBJ databases">
        <title>Whole genome of Aphis craccivora.</title>
        <authorList>
            <person name="Voronova N.V."/>
            <person name="Shulinski R.S."/>
            <person name="Bandarenka Y.V."/>
            <person name="Zhorov D.G."/>
            <person name="Warner D."/>
        </authorList>
    </citation>
    <scope>NUCLEOTIDE SEQUENCE [LARGE SCALE GENOMIC DNA]</scope>
    <source>
        <strain evidence="1">180601</strain>
        <tissue evidence="1">Whole Body</tissue>
    </source>
</reference>